<dbReference type="InterPro" id="IPR013783">
    <property type="entry name" value="Ig-like_fold"/>
</dbReference>
<evidence type="ECO:0008006" key="10">
    <source>
        <dbReference type="Google" id="ProtNLM"/>
    </source>
</evidence>
<dbReference type="CDD" id="cd19769">
    <property type="entry name" value="Bbox2_TRIM16-like"/>
    <property type="match status" value="1"/>
</dbReference>
<dbReference type="PROSITE" id="PS50853">
    <property type="entry name" value="FN3"/>
    <property type="match status" value="1"/>
</dbReference>
<dbReference type="GeneTree" id="ENSGT01150000286950"/>
<dbReference type="GO" id="GO:0008270">
    <property type="term" value="F:zinc ion binding"/>
    <property type="evidence" value="ECO:0007669"/>
    <property type="project" value="UniProtKB-KW"/>
</dbReference>
<reference evidence="8" key="3">
    <citation type="submission" date="2025-09" db="UniProtKB">
        <authorList>
            <consortium name="Ensembl"/>
        </authorList>
    </citation>
    <scope>IDENTIFICATION</scope>
</reference>
<keyword evidence="3" id="KW-0862">Zinc</keyword>
<reference evidence="9" key="1">
    <citation type="submission" date="2018-06" db="EMBL/GenBank/DDBJ databases">
        <title>Genome assembly of Danube salmon.</title>
        <authorList>
            <person name="Macqueen D.J."/>
            <person name="Gundappa M.K."/>
        </authorList>
    </citation>
    <scope>NUCLEOTIDE SEQUENCE [LARGE SCALE GENOMIC DNA]</scope>
</reference>
<protein>
    <recommendedName>
        <fullName evidence="10">Fibronectin type-III domain-containing protein</fullName>
    </recommendedName>
</protein>
<evidence type="ECO:0000313" key="9">
    <source>
        <dbReference type="Proteomes" id="UP000314982"/>
    </source>
</evidence>
<keyword evidence="9" id="KW-1185">Reference proteome</keyword>
<dbReference type="CDD" id="cd19802">
    <property type="entry name" value="Bbox1_TRIM8-like"/>
    <property type="match status" value="1"/>
</dbReference>
<dbReference type="Pfam" id="PF00643">
    <property type="entry name" value="zf-B_box"/>
    <property type="match status" value="1"/>
</dbReference>
<feature type="domain" description="B box-type" evidence="6">
    <location>
        <begin position="69"/>
        <end position="109"/>
    </location>
</feature>
<dbReference type="PANTHER" id="PTHR25465">
    <property type="entry name" value="B-BOX DOMAIN CONTAINING"/>
    <property type="match status" value="1"/>
</dbReference>
<dbReference type="InterPro" id="IPR036116">
    <property type="entry name" value="FN3_sf"/>
</dbReference>
<dbReference type="InterPro" id="IPR003961">
    <property type="entry name" value="FN3_dom"/>
</dbReference>
<sequence>MATPPVFKEGDLTQKEDIGPREMVCDVCEVKAVKSCLTCNQYYCETHVKKHYTAPILQRHTLVDVTGDLEERLCQEQHIALDVFCRTDKELICSLCVESEHKGHDIVYDEIKQDGRQTQGEEQHQHQVLNEAPDQLNVDSVKTTSAAVSWNQPPGLDQTQHHFQISYHCPGTKPHITTTPSHSITLSDLKPATEYSVTVFTVLENEEQSPPMSTNFTTNMMGRGLRSTGKETWWGR</sequence>
<dbReference type="Pfam" id="PF00041">
    <property type="entry name" value="fn3"/>
    <property type="match status" value="1"/>
</dbReference>
<dbReference type="PANTHER" id="PTHR25465:SF5">
    <property type="entry name" value="E3 UBIQUITIN_ISG15 LIGASE TRIM25-RELATED"/>
    <property type="match status" value="1"/>
</dbReference>
<feature type="domain" description="Fibronectin type-III" evidence="7">
    <location>
        <begin position="132"/>
        <end position="221"/>
    </location>
</feature>
<evidence type="ECO:0000259" key="6">
    <source>
        <dbReference type="PROSITE" id="PS50119"/>
    </source>
</evidence>
<keyword evidence="2 4" id="KW-0863">Zinc-finger</keyword>
<dbReference type="Gene3D" id="3.30.160.60">
    <property type="entry name" value="Classic Zinc Finger"/>
    <property type="match status" value="1"/>
</dbReference>
<dbReference type="Gene3D" id="4.10.830.40">
    <property type="match status" value="1"/>
</dbReference>
<dbReference type="CDD" id="cd00063">
    <property type="entry name" value="FN3"/>
    <property type="match status" value="1"/>
</dbReference>
<accession>A0A4W5PBS8</accession>
<organism evidence="8 9">
    <name type="scientific">Hucho hucho</name>
    <name type="common">huchen</name>
    <dbReference type="NCBI Taxonomy" id="62062"/>
    <lineage>
        <taxon>Eukaryota</taxon>
        <taxon>Metazoa</taxon>
        <taxon>Chordata</taxon>
        <taxon>Craniata</taxon>
        <taxon>Vertebrata</taxon>
        <taxon>Euteleostomi</taxon>
        <taxon>Actinopterygii</taxon>
        <taxon>Neopterygii</taxon>
        <taxon>Teleostei</taxon>
        <taxon>Protacanthopterygii</taxon>
        <taxon>Salmoniformes</taxon>
        <taxon>Salmonidae</taxon>
        <taxon>Salmoninae</taxon>
        <taxon>Hucho</taxon>
    </lineage>
</organism>
<evidence type="ECO:0000256" key="4">
    <source>
        <dbReference type="PROSITE-ProRule" id="PRU00024"/>
    </source>
</evidence>
<dbReference type="InterPro" id="IPR000315">
    <property type="entry name" value="Znf_B-box"/>
</dbReference>
<evidence type="ECO:0000256" key="2">
    <source>
        <dbReference type="ARBA" id="ARBA00022771"/>
    </source>
</evidence>
<evidence type="ECO:0000259" key="7">
    <source>
        <dbReference type="PROSITE" id="PS50853"/>
    </source>
</evidence>
<proteinExistence type="predicted"/>
<dbReference type="PROSITE" id="PS50119">
    <property type="entry name" value="ZF_BBOX"/>
    <property type="match status" value="1"/>
</dbReference>
<evidence type="ECO:0000256" key="1">
    <source>
        <dbReference type="ARBA" id="ARBA00022723"/>
    </source>
</evidence>
<dbReference type="SMART" id="SM00060">
    <property type="entry name" value="FN3"/>
    <property type="match status" value="1"/>
</dbReference>
<feature type="region of interest" description="Disordered" evidence="5">
    <location>
        <begin position="206"/>
        <end position="236"/>
    </location>
</feature>
<evidence type="ECO:0000256" key="3">
    <source>
        <dbReference type="ARBA" id="ARBA00022833"/>
    </source>
</evidence>
<dbReference type="SUPFAM" id="SSF57845">
    <property type="entry name" value="B-box zinc-binding domain"/>
    <property type="match status" value="1"/>
</dbReference>
<evidence type="ECO:0000256" key="5">
    <source>
        <dbReference type="SAM" id="MobiDB-lite"/>
    </source>
</evidence>
<feature type="compositionally biased region" description="Polar residues" evidence="5">
    <location>
        <begin position="208"/>
        <end position="220"/>
    </location>
</feature>
<dbReference type="Ensembl" id="ENSHHUT00000061619.1">
    <property type="protein sequence ID" value="ENSHHUP00000059583.1"/>
    <property type="gene ID" value="ENSHHUG00000035393.1"/>
</dbReference>
<name>A0A4W5PBS8_9TELE</name>
<dbReference type="SUPFAM" id="SSF49265">
    <property type="entry name" value="Fibronectin type III"/>
    <property type="match status" value="1"/>
</dbReference>
<dbReference type="Proteomes" id="UP000314982">
    <property type="component" value="Unassembled WGS sequence"/>
</dbReference>
<dbReference type="AlphaFoldDB" id="A0A4W5PBS8"/>
<dbReference type="Gene3D" id="2.60.40.10">
    <property type="entry name" value="Immunoglobulins"/>
    <property type="match status" value="1"/>
</dbReference>
<keyword evidence="1" id="KW-0479">Metal-binding</keyword>
<evidence type="ECO:0000313" key="8">
    <source>
        <dbReference type="Ensembl" id="ENSHHUP00000059583.1"/>
    </source>
</evidence>
<dbReference type="InterPro" id="IPR051051">
    <property type="entry name" value="E3_ubiq-ligase_TRIM/RNF"/>
</dbReference>
<reference evidence="8" key="2">
    <citation type="submission" date="2025-08" db="UniProtKB">
        <authorList>
            <consortium name="Ensembl"/>
        </authorList>
    </citation>
    <scope>IDENTIFICATION</scope>
</reference>